<accession>A0A1M5GHM3</accession>
<keyword evidence="2" id="KW-0670">Pyruvate</keyword>
<proteinExistence type="predicted"/>
<dbReference type="Gene3D" id="1.20.120.450">
    <property type="entry name" value="dinb family like domain"/>
    <property type="match status" value="1"/>
</dbReference>
<keyword evidence="2" id="KW-0413">Isomerase</keyword>
<dbReference type="EMBL" id="FQUS01000017">
    <property type="protein sequence ID" value="SHG03186.1"/>
    <property type="molecule type" value="Genomic_DNA"/>
</dbReference>
<dbReference type="AlphaFoldDB" id="A0A1M5GHM3"/>
<dbReference type="GO" id="GO:0016853">
    <property type="term" value="F:isomerase activity"/>
    <property type="evidence" value="ECO:0007669"/>
    <property type="project" value="UniProtKB-KW"/>
</dbReference>
<evidence type="ECO:0000313" key="2">
    <source>
        <dbReference type="EMBL" id="SHG03186.1"/>
    </source>
</evidence>
<dbReference type="Gene3D" id="3.30.1050.10">
    <property type="entry name" value="SCP2 sterol-binding domain"/>
    <property type="match status" value="1"/>
</dbReference>
<keyword evidence="3" id="KW-1185">Reference proteome</keyword>
<evidence type="ECO:0000313" key="3">
    <source>
        <dbReference type="Proteomes" id="UP000184041"/>
    </source>
</evidence>
<dbReference type="Proteomes" id="UP000184041">
    <property type="component" value="Unassembled WGS sequence"/>
</dbReference>
<dbReference type="Pfam" id="PF11716">
    <property type="entry name" value="MDMPI_N"/>
    <property type="match status" value="1"/>
</dbReference>
<dbReference type="RefSeq" id="WP_073066239.1">
    <property type="nucleotide sequence ID" value="NZ_FQUS01000017.1"/>
</dbReference>
<dbReference type="SUPFAM" id="SSF109854">
    <property type="entry name" value="DinB/YfiT-like putative metalloenzymes"/>
    <property type="match status" value="1"/>
</dbReference>
<gene>
    <name evidence="2" type="ORF">SAMN05443144_11756</name>
</gene>
<dbReference type="OrthoDB" id="154293at2"/>
<dbReference type="InterPro" id="IPR034660">
    <property type="entry name" value="DinB/YfiT-like"/>
</dbReference>
<dbReference type="STRING" id="1194090.SAMN05443144_11756"/>
<sequence>MQPLPETDAIPIFEKTQHELISLLKSLSTDEWEYSTSSSTWNVKDVIAHLLDGDLRRLSLHRDNHKMQDPSDPINSYESLVDYLNDLNNTWVRASKRLSPRLLIELTEFTTPKVIQHLKGLDPKDPALFSVGWAGEAESENWFDIAREYTEKWHHQQQVREATGRPLLVGEQWLSPLLNTLIRGVPPVYDKYADKNADEQIEIYITGVIDNSWILTTENNRWQLYESNGDEAKTTIELDDDTAWRVFTKNITEQEALKRIKIAGNQKLGQLISKTVSYMK</sequence>
<organism evidence="2 3">
    <name type="scientific">Fodinibius roseus</name>
    <dbReference type="NCBI Taxonomy" id="1194090"/>
    <lineage>
        <taxon>Bacteria</taxon>
        <taxon>Pseudomonadati</taxon>
        <taxon>Balneolota</taxon>
        <taxon>Balneolia</taxon>
        <taxon>Balneolales</taxon>
        <taxon>Balneolaceae</taxon>
        <taxon>Fodinibius</taxon>
    </lineage>
</organism>
<dbReference type="GO" id="GO:0046872">
    <property type="term" value="F:metal ion binding"/>
    <property type="evidence" value="ECO:0007669"/>
    <property type="project" value="InterPro"/>
</dbReference>
<dbReference type="SUPFAM" id="SSF55718">
    <property type="entry name" value="SCP-like"/>
    <property type="match status" value="1"/>
</dbReference>
<name>A0A1M5GHM3_9BACT</name>
<feature type="domain" description="Mycothiol-dependent maleylpyruvate isomerase metal-binding" evidence="1">
    <location>
        <begin position="18"/>
        <end position="159"/>
    </location>
</feature>
<dbReference type="InterPro" id="IPR024344">
    <property type="entry name" value="MDMPI_metal-binding"/>
</dbReference>
<protein>
    <submittedName>
        <fullName evidence="2">Mycothiol maleylpyruvate isomerase N-terminal domain-containing protein</fullName>
    </submittedName>
</protein>
<evidence type="ECO:0000259" key="1">
    <source>
        <dbReference type="Pfam" id="PF11716"/>
    </source>
</evidence>
<dbReference type="InterPro" id="IPR036527">
    <property type="entry name" value="SCP2_sterol-bd_dom_sf"/>
</dbReference>
<reference evidence="2 3" key="1">
    <citation type="submission" date="2016-11" db="EMBL/GenBank/DDBJ databases">
        <authorList>
            <person name="Jaros S."/>
            <person name="Januszkiewicz K."/>
            <person name="Wedrychowicz H."/>
        </authorList>
    </citation>
    <scope>NUCLEOTIDE SEQUENCE [LARGE SCALE GENOMIC DNA]</scope>
    <source>
        <strain evidence="2 3">DSM 21986</strain>
    </source>
</reference>